<name>A0A0F8WLI7_9ZZZZ</name>
<protein>
    <submittedName>
        <fullName evidence="2">Uncharacterized protein</fullName>
    </submittedName>
</protein>
<dbReference type="AlphaFoldDB" id="A0A0F8WLI7"/>
<proteinExistence type="predicted"/>
<evidence type="ECO:0000256" key="1">
    <source>
        <dbReference type="SAM" id="MobiDB-lite"/>
    </source>
</evidence>
<comment type="caution">
    <text evidence="2">The sequence shown here is derived from an EMBL/GenBank/DDBJ whole genome shotgun (WGS) entry which is preliminary data.</text>
</comment>
<dbReference type="EMBL" id="LAZR01064321">
    <property type="protein sequence ID" value="KKK57747.1"/>
    <property type="molecule type" value="Genomic_DNA"/>
</dbReference>
<gene>
    <name evidence="2" type="ORF">LCGC14_3051390</name>
</gene>
<accession>A0A0F8WLI7</accession>
<organism evidence="2">
    <name type="scientific">marine sediment metagenome</name>
    <dbReference type="NCBI Taxonomy" id="412755"/>
    <lineage>
        <taxon>unclassified sequences</taxon>
        <taxon>metagenomes</taxon>
        <taxon>ecological metagenomes</taxon>
    </lineage>
</organism>
<reference evidence="2" key="1">
    <citation type="journal article" date="2015" name="Nature">
        <title>Complex archaea that bridge the gap between prokaryotes and eukaryotes.</title>
        <authorList>
            <person name="Spang A."/>
            <person name="Saw J.H."/>
            <person name="Jorgensen S.L."/>
            <person name="Zaremba-Niedzwiedzka K."/>
            <person name="Martijn J."/>
            <person name="Lind A.E."/>
            <person name="van Eijk R."/>
            <person name="Schleper C."/>
            <person name="Guy L."/>
            <person name="Ettema T.J."/>
        </authorList>
    </citation>
    <scope>NUCLEOTIDE SEQUENCE</scope>
</reference>
<sequence>MMRDKNCLDKYWSEDNYVLPVKMNKKELKARRIILELEKDFRMSLTNLSKNTGIPVSTIYGVIGEIKKYWKFELVRKKPADDKELQKKKGATCTGEEEENE</sequence>
<evidence type="ECO:0000313" key="2">
    <source>
        <dbReference type="EMBL" id="KKK57747.1"/>
    </source>
</evidence>
<feature type="region of interest" description="Disordered" evidence="1">
    <location>
        <begin position="81"/>
        <end position="101"/>
    </location>
</feature>